<proteinExistence type="predicted"/>
<feature type="region of interest" description="Disordered" evidence="1">
    <location>
        <begin position="1061"/>
        <end position="1104"/>
    </location>
</feature>
<feature type="compositionally biased region" description="Pro residues" evidence="1">
    <location>
        <begin position="945"/>
        <end position="961"/>
    </location>
</feature>
<keyword evidence="2" id="KW-0732">Signal</keyword>
<protein>
    <submittedName>
        <fullName evidence="3">Uncharacterized protein</fullName>
    </submittedName>
</protein>
<name>F8IGP1_ALIAT</name>
<dbReference type="KEGG" id="aad:TC41_2421"/>
<dbReference type="EMBL" id="CP002902">
    <property type="protein sequence ID" value="AEJ44321.1"/>
    <property type="molecule type" value="Genomic_DNA"/>
</dbReference>
<feature type="region of interest" description="Disordered" evidence="1">
    <location>
        <begin position="931"/>
        <end position="965"/>
    </location>
</feature>
<evidence type="ECO:0000313" key="3">
    <source>
        <dbReference type="EMBL" id="AEJ44321.1"/>
    </source>
</evidence>
<accession>F8IGP1</accession>
<evidence type="ECO:0000313" key="4">
    <source>
        <dbReference type="Proteomes" id="UP000000292"/>
    </source>
</evidence>
<reference evidence="3 4" key="1">
    <citation type="journal article" date="2011" name="J. Bacteriol.">
        <title>Complete Genome Sequence of Alicyclobacillus acidocaldarius Strain Tc-4-1.</title>
        <authorList>
            <person name="Chen Y."/>
            <person name="He Y."/>
            <person name="Zhang B."/>
            <person name="Yang J."/>
            <person name="Li W."/>
            <person name="Dong Z."/>
            <person name="Hu S."/>
        </authorList>
    </citation>
    <scope>NUCLEOTIDE SEQUENCE [LARGE SCALE GENOMIC DNA]</scope>
    <source>
        <strain evidence="3 4">Tc-4-1</strain>
    </source>
</reference>
<evidence type="ECO:0000256" key="2">
    <source>
        <dbReference type="SAM" id="SignalP"/>
    </source>
</evidence>
<dbReference type="HOGENOM" id="CLU_255490_0_0_9"/>
<dbReference type="PATRIC" id="fig|1048834.4.peg.2291"/>
<feature type="compositionally biased region" description="Low complexity" evidence="1">
    <location>
        <begin position="932"/>
        <end position="944"/>
    </location>
</feature>
<dbReference type="Proteomes" id="UP000000292">
    <property type="component" value="Chromosome"/>
</dbReference>
<feature type="chain" id="PRO_5003372715" evidence="2">
    <location>
        <begin position="31"/>
        <end position="1382"/>
    </location>
</feature>
<evidence type="ECO:0000256" key="1">
    <source>
        <dbReference type="SAM" id="MobiDB-lite"/>
    </source>
</evidence>
<organism evidence="3 4">
    <name type="scientific">Alicyclobacillus acidocaldarius (strain Tc-4-1)</name>
    <name type="common">Bacillus acidocaldarius</name>
    <dbReference type="NCBI Taxonomy" id="1048834"/>
    <lineage>
        <taxon>Bacteria</taxon>
        <taxon>Bacillati</taxon>
        <taxon>Bacillota</taxon>
        <taxon>Bacilli</taxon>
        <taxon>Bacillales</taxon>
        <taxon>Alicyclobacillaceae</taxon>
        <taxon>Alicyclobacillus</taxon>
    </lineage>
</organism>
<dbReference type="STRING" id="1048834.TC41_2421"/>
<feature type="signal peptide" evidence="2">
    <location>
        <begin position="1"/>
        <end position="30"/>
    </location>
</feature>
<reference evidence="4" key="2">
    <citation type="submission" date="2011-06" db="EMBL/GenBank/DDBJ databases">
        <title>The complete genome sequence of Alicyclobacillus acidocaldarius sp. Tc-4-1.</title>
        <authorList>
            <person name="Chen Y."/>
            <person name="He Y."/>
            <person name="Dong Z."/>
            <person name="Hu S."/>
        </authorList>
    </citation>
    <scope>NUCLEOTIDE SEQUENCE [LARGE SCALE GENOMIC DNA]</scope>
    <source>
        <strain evidence="4">Tc-4-1</strain>
    </source>
</reference>
<gene>
    <name evidence="3" type="ordered locus">TC41_2421</name>
</gene>
<feature type="compositionally biased region" description="Pro residues" evidence="1">
    <location>
        <begin position="1074"/>
        <end position="1089"/>
    </location>
</feature>
<sequence>MRWKLNASRMGLAGAAALTAFSALSPNAFAAQVIQPGGGTSGYGYIVAVNTVYTQFGGVVGEFAIYGSDKFMAYQYPGTQIYPGWSGFFGPYLYSALVSAADEISGATLSNDIVQSDIVSDNSLNGNGYLGLPITEIDSVASELGGNAQFVENQVQPYEYKLYDTNGNVPTQYLVPFAYVASESGAEMDPSGGVVTPTGNYYGNDPIEHSTFYVIPSKPPTAQSLTAQVQGTNVTLTFNVNVPLWSSLANYHYDAVEITNLGTGQTEWLAGTGFSDISEMQNEVGSQGTYTDTFSASYLTPGNYEAQAWVADGVDRISGPVTANFTIGSSQSGSGGGVGTGSGNGVSVSLSAVPQQLTVGQYSTLTVNVNGTIQGPNQRSELPNGDHYIVELADADHGTTLAGSDTENLGNVTSYTQEVTSAQPYTAEYEAYVIDTSNGQTVVAQSTPVQVTWGQVQTQPTTGQCSQASWSVGSVGSNSAGLTFTHDDSDTYAFTVNNGGSLSVPGVGGSEQSVGVILTGQPGESYTVTATDTTTDCTVSTTVTLSANGSTPIQTGSVSAIVSDQYTQLMGGGAGIYAAGPNVTVDAGTSVNFNVQFLQTGQPAIYYSDFEAPNNGNLPAATNTGWSVTLVSNGGTGGASLNQTFYNGASTGTVSVSTQTPQTVTYTASLINPEGVMESSETFQITWAGATVSASPTQLPVGQVSTITVNANAPGRTVTLYSTAPVIQGEQPSETCTTKGCHSNGNYQITVNDTGTTTLQAVSNTAQVVKFWVTTTPPNPPSPTDVGQGTTSPTVTVAWGNNTGVSITLMATPGSTTYGGTITESYSVQGWQPGDEVIIQVVNESPATPAEASGTYFPNGWYSSGYCTASGCVYQAVLTEPSASHNESEQPVTLEAGIGGSVTDQGDTLTITYQAEVVNADGQLLATSNEITPTWVPPQSTTQPSPTPTPQPSPSPTPTPNPSSGVTLTLAANPTELPVGQATTLTVNVTSGWQNTGDMWITIVNETTGQTVGPGEIFTPSASETYTSNVPGTDTFIAYVSYIPPGGGVFDIQNDAYQSNPVSVTWTNGTTQPTPTPTPNPQPTPPPEPNCGSPYDSDEQWTSYGNGSEELTWVYNVPTPEYNAQTNSWQCVDVTTQESQYYPASVNDGQISGLSYDPGTPEDMWLPVPAGEWDSEQCPGLFCQYFQEHGFTGLEGGGPTANQISSTLDINGQTYHTYGPPIGDQTPTVWVRPDAGFGFRYVWQGPPNSLPTGGTVTFTMTNPDGGSITWTEPLTVNSDTLYDVGDTPNGTQAPEMASEVVSCWTNVPKGVYLDGKPELTAWSISSNPTVAYEDGAHISFVMTVDTPAGNITVTANNVACTFGWPAYWFTHIISESIGGKSY</sequence>